<dbReference type="AlphaFoldDB" id="A0A382IGZ3"/>
<dbReference type="PANTHER" id="PTHR34957:SF1">
    <property type="entry name" value="NUCLEAR TRANSPORT FACTOR 2 (NTF2) FAMILY PROTEIN"/>
    <property type="match status" value="1"/>
</dbReference>
<dbReference type="InterPro" id="IPR032710">
    <property type="entry name" value="NTF2-like_dom_sf"/>
</dbReference>
<dbReference type="SUPFAM" id="SSF54427">
    <property type="entry name" value="NTF2-like"/>
    <property type="match status" value="1"/>
</dbReference>
<organism evidence="2">
    <name type="scientific">marine metagenome</name>
    <dbReference type="NCBI Taxonomy" id="408172"/>
    <lineage>
        <taxon>unclassified sequences</taxon>
        <taxon>metagenomes</taxon>
        <taxon>ecological metagenomes</taxon>
    </lineage>
</organism>
<dbReference type="PANTHER" id="PTHR34957">
    <property type="entry name" value="NUCLEAR TRANSPORT FACTOR 2 (NTF2) FAMILY PROTEIN"/>
    <property type="match status" value="1"/>
</dbReference>
<evidence type="ECO:0000313" key="2">
    <source>
        <dbReference type="EMBL" id="SVB98559.1"/>
    </source>
</evidence>
<dbReference type="InterPro" id="IPR037401">
    <property type="entry name" value="SnoaL-like"/>
</dbReference>
<sequence>MESQSSEVEEVKAANQRFYEAFGALDIGQMEALWDTSADAMCVHPGWDALVGWDAIRASWVGIFDNTMLMHFNIRYVNVAVRGDTAWVTCAEHISSVLQGRASNFGILATNIFVRTPHGWKLSAHHASSGL</sequence>
<feature type="domain" description="SnoaL-like" evidence="1">
    <location>
        <begin position="11"/>
        <end position="129"/>
    </location>
</feature>
<name>A0A382IGZ3_9ZZZZ</name>
<accession>A0A382IGZ3</accession>
<dbReference type="Pfam" id="PF13474">
    <property type="entry name" value="SnoaL_3"/>
    <property type="match status" value="1"/>
</dbReference>
<proteinExistence type="predicted"/>
<dbReference type="EMBL" id="UINC01067157">
    <property type="protein sequence ID" value="SVB98559.1"/>
    <property type="molecule type" value="Genomic_DNA"/>
</dbReference>
<dbReference type="Gene3D" id="3.10.450.50">
    <property type="match status" value="1"/>
</dbReference>
<reference evidence="2" key="1">
    <citation type="submission" date="2018-05" db="EMBL/GenBank/DDBJ databases">
        <authorList>
            <person name="Lanie J.A."/>
            <person name="Ng W.-L."/>
            <person name="Kazmierczak K.M."/>
            <person name="Andrzejewski T.M."/>
            <person name="Davidsen T.M."/>
            <person name="Wayne K.J."/>
            <person name="Tettelin H."/>
            <person name="Glass J.I."/>
            <person name="Rusch D."/>
            <person name="Podicherti R."/>
            <person name="Tsui H.-C.T."/>
            <person name="Winkler M.E."/>
        </authorList>
    </citation>
    <scope>NUCLEOTIDE SEQUENCE</scope>
</reference>
<evidence type="ECO:0000259" key="1">
    <source>
        <dbReference type="Pfam" id="PF13474"/>
    </source>
</evidence>
<gene>
    <name evidence="2" type="ORF">METZ01_LOCUS251413</name>
</gene>
<protein>
    <recommendedName>
        <fullName evidence="1">SnoaL-like domain-containing protein</fullName>
    </recommendedName>
</protein>